<dbReference type="GO" id="GO:0016705">
    <property type="term" value="F:oxidoreductase activity, acting on paired donors, with incorporation or reduction of molecular oxygen"/>
    <property type="evidence" value="ECO:0007669"/>
    <property type="project" value="InterPro"/>
</dbReference>
<evidence type="ECO:0000256" key="2">
    <source>
        <dbReference type="ARBA" id="ARBA00005179"/>
    </source>
</evidence>
<evidence type="ECO:0000256" key="7">
    <source>
        <dbReference type="ARBA" id="ARBA00023033"/>
    </source>
</evidence>
<dbReference type="Pfam" id="PF00067">
    <property type="entry name" value="p450"/>
    <property type="match status" value="2"/>
</dbReference>
<comment type="similarity">
    <text evidence="3">Belongs to the cytochrome P450 family.</text>
</comment>
<keyword evidence="7" id="KW-0503">Monooxygenase</keyword>
<dbReference type="GO" id="GO:0020037">
    <property type="term" value="F:heme binding"/>
    <property type="evidence" value="ECO:0007669"/>
    <property type="project" value="InterPro"/>
</dbReference>
<keyword evidence="5" id="KW-0560">Oxidoreductase</keyword>
<dbReference type="InterPro" id="IPR001128">
    <property type="entry name" value="Cyt_P450"/>
</dbReference>
<organism evidence="9">
    <name type="scientific">Phaffia rhodozyma</name>
    <name type="common">Yeast</name>
    <name type="synonym">Xanthophyllomyces dendrorhous</name>
    <dbReference type="NCBI Taxonomy" id="264483"/>
    <lineage>
        <taxon>Eukaryota</taxon>
        <taxon>Fungi</taxon>
        <taxon>Dikarya</taxon>
        <taxon>Basidiomycota</taxon>
        <taxon>Agaricomycotina</taxon>
        <taxon>Tremellomycetes</taxon>
        <taxon>Cystofilobasidiales</taxon>
        <taxon>Mrakiaceae</taxon>
        <taxon>Phaffia</taxon>
    </lineage>
</organism>
<dbReference type="GO" id="GO:0004497">
    <property type="term" value="F:monooxygenase activity"/>
    <property type="evidence" value="ECO:0007669"/>
    <property type="project" value="UniProtKB-KW"/>
</dbReference>
<dbReference type="PANTHER" id="PTHR24305:SF166">
    <property type="entry name" value="CYTOCHROME P450 12A4, MITOCHONDRIAL-RELATED"/>
    <property type="match status" value="1"/>
</dbReference>
<dbReference type="AlphaFoldDB" id="A0A221SAG7"/>
<dbReference type="PANTHER" id="PTHR24305">
    <property type="entry name" value="CYTOCHROME P450"/>
    <property type="match status" value="1"/>
</dbReference>
<comment type="cofactor">
    <cofactor evidence="1 8">
        <name>heme</name>
        <dbReference type="ChEBI" id="CHEBI:30413"/>
    </cofactor>
</comment>
<evidence type="ECO:0000256" key="4">
    <source>
        <dbReference type="ARBA" id="ARBA00022617"/>
    </source>
</evidence>
<evidence type="ECO:0000313" key="9">
    <source>
        <dbReference type="EMBL" id="ASN66814.1"/>
    </source>
</evidence>
<name>A0A221SAG7_PHARH</name>
<dbReference type="InterPro" id="IPR050121">
    <property type="entry name" value="Cytochrome_P450_monoxygenase"/>
</dbReference>
<evidence type="ECO:0000256" key="3">
    <source>
        <dbReference type="ARBA" id="ARBA00010617"/>
    </source>
</evidence>
<sequence>MLWIAIYILAISFACFIIYKSKPRHIPGVPHMETTEWFFGDLRPIIKNYVRTRKFHDYYELIAANFPGGFYQFHWLAWNTAVVICDPMIIEDIMKKDSIFRRSDDLLKAFGPITPWGSLALPTNAVWKNHRRFFGPIMNQNNLKLLTPNIVQTTENLFNLWESKREALGDAVQRISEEGCFEVMQDLSFLTGDIISDIAFGFGYHQLEANIAVVERKGKMGRNRFPIETNALGRASRMYFEAIPVESTFPSVSHFLYRLRSAKFRQAERLMEDSLNKKIIEGRRKVRLGETKESCLLEMVLEKEWDIERENGKSANLRIEEIRDEMSTLLLAGDDTTSSTMGWALRFLTRNPDVQRRLHAEIKHVLPDVREHTLTYEDIHSTSLPYFDAVIQEILRVSQTVMTTLRTSTVETVVNGCVMPKGTTFLLMMGMAGCATKSSTLPRLEAEKGTVPRRFRWEDKVDVDEFRPERWLKADGSFDINAGPSIPFGTGLRACYGSRLAQLELRSFIMTLSRRYFLDILPASLADPNGEKFAEAVTRRPTEMWIRPRPWAELVDPTTEES</sequence>
<comment type="pathway">
    <text evidence="2">Secondary metabolite biosynthesis.</text>
</comment>
<evidence type="ECO:0000256" key="6">
    <source>
        <dbReference type="ARBA" id="ARBA00023004"/>
    </source>
</evidence>
<dbReference type="EMBL" id="KY775131">
    <property type="protein sequence ID" value="ASN66814.1"/>
    <property type="molecule type" value="Genomic_DNA"/>
</dbReference>
<dbReference type="PRINTS" id="PR00463">
    <property type="entry name" value="EP450I"/>
</dbReference>
<keyword evidence="8" id="KW-0479">Metal-binding</keyword>
<reference evidence="9" key="1">
    <citation type="journal article" date="2017" name="BMC Genomics">
        <title>Characterization of the cytochrome P450 monooxygenase genes (P450ome) from the carotenogenic yeast Xanthophyllomyces dendrorhous.</title>
        <authorList>
            <person name="Cordova P."/>
            <person name="Gonzalez A.M."/>
            <person name="Nelson D.R."/>
            <person name="Gutierrez M.S."/>
            <person name="Baeza M."/>
            <person name="Cifuentes V."/>
            <person name="Alcaino J."/>
        </authorList>
    </citation>
    <scope>NUCLEOTIDE SEQUENCE</scope>
</reference>
<dbReference type="SUPFAM" id="SSF48264">
    <property type="entry name" value="Cytochrome P450"/>
    <property type="match status" value="1"/>
</dbReference>
<accession>A0A221SAG7</accession>
<evidence type="ECO:0000256" key="5">
    <source>
        <dbReference type="ARBA" id="ARBA00023002"/>
    </source>
</evidence>
<evidence type="ECO:0000256" key="1">
    <source>
        <dbReference type="ARBA" id="ARBA00001971"/>
    </source>
</evidence>
<dbReference type="InterPro" id="IPR002401">
    <property type="entry name" value="Cyt_P450_E_grp-I"/>
</dbReference>
<dbReference type="InterPro" id="IPR036396">
    <property type="entry name" value="Cyt_P450_sf"/>
</dbReference>
<keyword evidence="6 8" id="KW-0408">Iron</keyword>
<protein>
    <submittedName>
        <fullName evidence="9">Cyp5492A1</fullName>
    </submittedName>
</protein>
<gene>
    <name evidence="9" type="primary">CYP5492A1</name>
</gene>
<proteinExistence type="inferred from homology"/>
<evidence type="ECO:0000256" key="8">
    <source>
        <dbReference type="PIRSR" id="PIRSR602401-1"/>
    </source>
</evidence>
<dbReference type="PRINTS" id="PR00385">
    <property type="entry name" value="P450"/>
</dbReference>
<dbReference type="GO" id="GO:0005506">
    <property type="term" value="F:iron ion binding"/>
    <property type="evidence" value="ECO:0007669"/>
    <property type="project" value="InterPro"/>
</dbReference>
<dbReference type="Gene3D" id="1.10.630.10">
    <property type="entry name" value="Cytochrome P450"/>
    <property type="match status" value="1"/>
</dbReference>
<feature type="binding site" description="axial binding residue" evidence="8">
    <location>
        <position position="495"/>
    </location>
    <ligand>
        <name>heme</name>
        <dbReference type="ChEBI" id="CHEBI:30413"/>
    </ligand>
    <ligandPart>
        <name>Fe</name>
        <dbReference type="ChEBI" id="CHEBI:18248"/>
    </ligandPart>
</feature>
<keyword evidence="4 8" id="KW-0349">Heme</keyword>